<accession>A0AA36M7I0</accession>
<dbReference type="Proteomes" id="UP001176961">
    <property type="component" value="Unassembled WGS sequence"/>
</dbReference>
<evidence type="ECO:0000313" key="2">
    <source>
        <dbReference type="EMBL" id="CAJ0600470.1"/>
    </source>
</evidence>
<dbReference type="PROSITE" id="PS51257">
    <property type="entry name" value="PROKAR_LIPOPROTEIN"/>
    <property type="match status" value="1"/>
</dbReference>
<keyword evidence="1" id="KW-0732">Signal</keyword>
<dbReference type="EMBL" id="CATQJL010000223">
    <property type="protein sequence ID" value="CAJ0600470.1"/>
    <property type="molecule type" value="Genomic_DNA"/>
</dbReference>
<feature type="chain" id="PRO_5041227761" description="Secreted protein" evidence="1">
    <location>
        <begin position="19"/>
        <end position="78"/>
    </location>
</feature>
<sequence>MKWFFVALLSTQAYLVLSCAFDRVETLTGSDRYSFDSLNDCRVFFAGEKKHKKRDGTVLYSFQRDDMDSTGCTRFVNI</sequence>
<name>A0AA36M7I0_CYLNA</name>
<protein>
    <recommendedName>
        <fullName evidence="4">Secreted protein</fullName>
    </recommendedName>
</protein>
<evidence type="ECO:0008006" key="4">
    <source>
        <dbReference type="Google" id="ProtNLM"/>
    </source>
</evidence>
<feature type="signal peptide" evidence="1">
    <location>
        <begin position="1"/>
        <end position="18"/>
    </location>
</feature>
<proteinExistence type="predicted"/>
<evidence type="ECO:0000256" key="1">
    <source>
        <dbReference type="SAM" id="SignalP"/>
    </source>
</evidence>
<gene>
    <name evidence="2" type="ORF">CYNAS_LOCUS12453</name>
</gene>
<dbReference type="AlphaFoldDB" id="A0AA36M7I0"/>
<comment type="caution">
    <text evidence="2">The sequence shown here is derived from an EMBL/GenBank/DDBJ whole genome shotgun (WGS) entry which is preliminary data.</text>
</comment>
<evidence type="ECO:0000313" key="3">
    <source>
        <dbReference type="Proteomes" id="UP001176961"/>
    </source>
</evidence>
<keyword evidence="3" id="KW-1185">Reference proteome</keyword>
<organism evidence="2 3">
    <name type="scientific">Cylicocyclus nassatus</name>
    <name type="common">Nematode worm</name>
    <dbReference type="NCBI Taxonomy" id="53992"/>
    <lineage>
        <taxon>Eukaryota</taxon>
        <taxon>Metazoa</taxon>
        <taxon>Ecdysozoa</taxon>
        <taxon>Nematoda</taxon>
        <taxon>Chromadorea</taxon>
        <taxon>Rhabditida</taxon>
        <taxon>Rhabditina</taxon>
        <taxon>Rhabditomorpha</taxon>
        <taxon>Strongyloidea</taxon>
        <taxon>Strongylidae</taxon>
        <taxon>Cylicocyclus</taxon>
    </lineage>
</organism>
<reference evidence="2" key="1">
    <citation type="submission" date="2023-07" db="EMBL/GenBank/DDBJ databases">
        <authorList>
            <consortium name="CYATHOMIX"/>
        </authorList>
    </citation>
    <scope>NUCLEOTIDE SEQUENCE</scope>
    <source>
        <strain evidence="2">N/A</strain>
    </source>
</reference>